<sequence>MDNEEFLRDSLRIITIKNSIDEYKTKVRNLNGLRAYESREDFGLELR</sequence>
<name>A0A017RUQ3_9CLOT</name>
<reference evidence="1 2" key="1">
    <citation type="journal article" date="2014" name="Genome Announc.">
        <title>Draft Genome Sequence of Fervidicella metallireducens Strain AeBT, an Iron-Reducing Thermoanaerobe from the Great Artesian Basin.</title>
        <authorList>
            <person name="Patel B.K."/>
        </authorList>
    </citation>
    <scope>NUCLEOTIDE SEQUENCE [LARGE SCALE GENOMIC DNA]</scope>
    <source>
        <strain evidence="1 2">AeB</strain>
    </source>
</reference>
<proteinExistence type="predicted"/>
<dbReference type="AlphaFoldDB" id="A0A017RUQ3"/>
<dbReference type="EMBL" id="AZQP01000046">
    <property type="protein sequence ID" value="EYE87605.1"/>
    <property type="molecule type" value="Genomic_DNA"/>
</dbReference>
<keyword evidence="2" id="KW-1185">Reference proteome</keyword>
<dbReference type="Proteomes" id="UP000019681">
    <property type="component" value="Unassembled WGS sequence"/>
</dbReference>
<accession>A0A017RUQ3</accession>
<organism evidence="1 2">
    <name type="scientific">Fervidicella metallireducens AeB</name>
    <dbReference type="NCBI Taxonomy" id="1403537"/>
    <lineage>
        <taxon>Bacteria</taxon>
        <taxon>Bacillati</taxon>
        <taxon>Bacillota</taxon>
        <taxon>Clostridia</taxon>
        <taxon>Eubacteriales</taxon>
        <taxon>Clostridiaceae</taxon>
        <taxon>Fervidicella</taxon>
    </lineage>
</organism>
<dbReference type="RefSeq" id="WP_161633626.1">
    <property type="nucleotide sequence ID" value="NZ_AZQP01000046.1"/>
</dbReference>
<comment type="caution">
    <text evidence="1">The sequence shown here is derived from an EMBL/GenBank/DDBJ whole genome shotgun (WGS) entry which is preliminary data.</text>
</comment>
<protein>
    <submittedName>
        <fullName evidence="1">Uncharacterized protein</fullName>
    </submittedName>
</protein>
<dbReference type="STRING" id="1403537.Q428_12430"/>
<gene>
    <name evidence="1" type="ORF">Q428_12430</name>
</gene>
<evidence type="ECO:0000313" key="1">
    <source>
        <dbReference type="EMBL" id="EYE87605.1"/>
    </source>
</evidence>
<evidence type="ECO:0000313" key="2">
    <source>
        <dbReference type="Proteomes" id="UP000019681"/>
    </source>
</evidence>